<reference evidence="1 2" key="1">
    <citation type="submission" date="2017-03" db="EMBL/GenBank/DDBJ databases">
        <authorList>
            <person name="Afonso C.L."/>
            <person name="Miller P.J."/>
            <person name="Scott M.A."/>
            <person name="Spackman E."/>
            <person name="Goraichik I."/>
            <person name="Dimitrov K.M."/>
            <person name="Suarez D.L."/>
            <person name="Swayne D.E."/>
        </authorList>
    </citation>
    <scope>NUCLEOTIDE SEQUENCE [LARGE SCALE GENOMIC DNA]</scope>
    <source>
        <strain evidence="1">PRJEB14757</strain>
    </source>
</reference>
<dbReference type="STRING" id="1246637.MTBBW1_1310054"/>
<dbReference type="AlphaFoldDB" id="A0A1W1H7E7"/>
<dbReference type="Proteomes" id="UP000191931">
    <property type="component" value="Unassembled WGS sequence"/>
</dbReference>
<organism evidence="1 2">
    <name type="scientific">Desulfamplus magnetovallimortis</name>
    <dbReference type="NCBI Taxonomy" id="1246637"/>
    <lineage>
        <taxon>Bacteria</taxon>
        <taxon>Pseudomonadati</taxon>
        <taxon>Thermodesulfobacteriota</taxon>
        <taxon>Desulfobacteria</taxon>
        <taxon>Desulfobacterales</taxon>
        <taxon>Desulfobacteraceae</taxon>
        <taxon>Desulfamplus</taxon>
    </lineage>
</organism>
<dbReference type="RefSeq" id="WP_281255649.1">
    <property type="nucleotide sequence ID" value="NZ_LT828548.1"/>
</dbReference>
<accession>A0A1W1H7E7</accession>
<keyword evidence="2" id="KW-1185">Reference proteome</keyword>
<dbReference type="EMBL" id="FWEV01000037">
    <property type="protein sequence ID" value="SLM28356.1"/>
    <property type="molecule type" value="Genomic_DNA"/>
</dbReference>
<proteinExistence type="predicted"/>
<protein>
    <submittedName>
        <fullName evidence="1">Uncharacterized protein</fullName>
    </submittedName>
</protein>
<evidence type="ECO:0000313" key="1">
    <source>
        <dbReference type="EMBL" id="SLM28356.1"/>
    </source>
</evidence>
<gene>
    <name evidence="1" type="ORF">MTBBW1_1310054</name>
</gene>
<evidence type="ECO:0000313" key="2">
    <source>
        <dbReference type="Proteomes" id="UP000191931"/>
    </source>
</evidence>
<name>A0A1W1H7E7_9BACT</name>
<sequence length="43" mass="4742">MALIHVTVSVNNLRNDGKAFESQFLVDILVILIQTNSATAKKQ</sequence>